<protein>
    <recommendedName>
        <fullName evidence="2">Calcineurin-like phosphoesterase domain-containing protein</fullName>
    </recommendedName>
</protein>
<feature type="signal peptide" evidence="1">
    <location>
        <begin position="1"/>
        <end position="21"/>
    </location>
</feature>
<accession>A0A1B9GIL9</accession>
<dbReference type="GO" id="GO:0005737">
    <property type="term" value="C:cytoplasm"/>
    <property type="evidence" value="ECO:0007669"/>
    <property type="project" value="TreeGrafter"/>
</dbReference>
<evidence type="ECO:0000313" key="4">
    <source>
        <dbReference type="Proteomes" id="UP000092666"/>
    </source>
</evidence>
<dbReference type="PANTHER" id="PTHR32440:SF0">
    <property type="entry name" value="PHOSPHATASE DCR2-RELATED"/>
    <property type="match status" value="1"/>
</dbReference>
<reference evidence="4" key="2">
    <citation type="submission" date="2013-12" db="EMBL/GenBank/DDBJ databases">
        <title>Evolution of pathogenesis and genome organization in the Tremellales.</title>
        <authorList>
            <person name="Cuomo C."/>
            <person name="Litvintseva A."/>
            <person name="Heitman J."/>
            <person name="Chen Y."/>
            <person name="Sun S."/>
            <person name="Springer D."/>
            <person name="Dromer F."/>
            <person name="Young S."/>
            <person name="Zeng Q."/>
            <person name="Chapman S."/>
            <person name="Gujja S."/>
            <person name="Saif S."/>
            <person name="Birren B."/>
        </authorList>
    </citation>
    <scope>NUCLEOTIDE SEQUENCE [LARGE SCALE GENOMIC DNA]</scope>
    <source>
        <strain evidence="4">BCC8398</strain>
    </source>
</reference>
<dbReference type="EMBL" id="KV700140">
    <property type="protein sequence ID" value="OCF30843.1"/>
    <property type="molecule type" value="Genomic_DNA"/>
</dbReference>
<dbReference type="AlphaFoldDB" id="A0A1B9GIL9"/>
<gene>
    <name evidence="3" type="ORF">I316_07476</name>
</gene>
<keyword evidence="1" id="KW-0732">Signal</keyword>
<evidence type="ECO:0000259" key="2">
    <source>
        <dbReference type="Pfam" id="PF00149"/>
    </source>
</evidence>
<dbReference type="GO" id="GO:0016788">
    <property type="term" value="F:hydrolase activity, acting on ester bonds"/>
    <property type="evidence" value="ECO:0007669"/>
    <property type="project" value="TreeGrafter"/>
</dbReference>
<feature type="domain" description="Calcineurin-like phosphoesterase" evidence="2">
    <location>
        <begin position="375"/>
        <end position="640"/>
    </location>
</feature>
<feature type="chain" id="PRO_5008627102" description="Calcineurin-like phosphoesterase domain-containing protein" evidence="1">
    <location>
        <begin position="22"/>
        <end position="712"/>
    </location>
</feature>
<reference evidence="3 4" key="1">
    <citation type="submission" date="2013-07" db="EMBL/GenBank/DDBJ databases">
        <title>The Genome Sequence of Cryptococcus heveanensis BCC8398.</title>
        <authorList>
            <consortium name="The Broad Institute Genome Sequencing Platform"/>
            <person name="Cuomo C."/>
            <person name="Litvintseva A."/>
            <person name="Chen Y."/>
            <person name="Heitman J."/>
            <person name="Sun S."/>
            <person name="Springer D."/>
            <person name="Dromer F."/>
            <person name="Young S.K."/>
            <person name="Zeng Q."/>
            <person name="Gargeya S."/>
            <person name="Fitzgerald M."/>
            <person name="Abouelleil A."/>
            <person name="Alvarado L."/>
            <person name="Berlin A.M."/>
            <person name="Chapman S.B."/>
            <person name="Dewar J."/>
            <person name="Goldberg J."/>
            <person name="Griggs A."/>
            <person name="Gujja S."/>
            <person name="Hansen M."/>
            <person name="Howarth C."/>
            <person name="Imamovic A."/>
            <person name="Larimer J."/>
            <person name="McCowan C."/>
            <person name="Murphy C."/>
            <person name="Pearson M."/>
            <person name="Priest M."/>
            <person name="Roberts A."/>
            <person name="Saif S."/>
            <person name="Shea T."/>
            <person name="Sykes S."/>
            <person name="Wortman J."/>
            <person name="Nusbaum C."/>
            <person name="Birren B."/>
        </authorList>
    </citation>
    <scope>NUCLEOTIDE SEQUENCE [LARGE SCALE GENOMIC DNA]</scope>
    <source>
        <strain evidence="3 4">BCC8398</strain>
    </source>
</reference>
<organism evidence="3 4">
    <name type="scientific">Kwoniella heveanensis BCC8398</name>
    <dbReference type="NCBI Taxonomy" id="1296120"/>
    <lineage>
        <taxon>Eukaryota</taxon>
        <taxon>Fungi</taxon>
        <taxon>Dikarya</taxon>
        <taxon>Basidiomycota</taxon>
        <taxon>Agaricomycotina</taxon>
        <taxon>Tremellomycetes</taxon>
        <taxon>Tremellales</taxon>
        <taxon>Cryptococcaceae</taxon>
        <taxon>Kwoniella</taxon>
    </lineage>
</organism>
<proteinExistence type="predicted"/>
<dbReference type="OrthoDB" id="783096at2759"/>
<dbReference type="InterPro" id="IPR004843">
    <property type="entry name" value="Calcineurin-like_PHP"/>
</dbReference>
<evidence type="ECO:0000313" key="3">
    <source>
        <dbReference type="EMBL" id="OCF30843.1"/>
    </source>
</evidence>
<dbReference type="Proteomes" id="UP000092666">
    <property type="component" value="Unassembled WGS sequence"/>
</dbReference>
<name>A0A1B9GIL9_9TREE</name>
<keyword evidence="4" id="KW-1185">Reference proteome</keyword>
<evidence type="ECO:0000256" key="1">
    <source>
        <dbReference type="SAM" id="SignalP"/>
    </source>
</evidence>
<dbReference type="Pfam" id="PF00149">
    <property type="entry name" value="Metallophos"/>
    <property type="match status" value="1"/>
</dbReference>
<dbReference type="STRING" id="1296120.A0A1B9GIL9"/>
<dbReference type="SUPFAM" id="SSF56300">
    <property type="entry name" value="Metallo-dependent phosphatases"/>
    <property type="match status" value="1"/>
</dbReference>
<dbReference type="InterPro" id="IPR029052">
    <property type="entry name" value="Metallo-depent_PP-like"/>
</dbReference>
<dbReference type="Gene3D" id="3.60.21.10">
    <property type="match status" value="1"/>
</dbReference>
<sequence>MLAISLLPLLSLLSLGGLAHALPTTLQKRNNWPPEGSCVVDLQIEQCDDFKCEKEGYHRIDTFLTQREHADSWNYLFYKTEDAISERCITKIKVVDEGGSKPDGDGWDGINPTGGPQIYVQRDPAQQAKGKVVDLVVLRPGRWANSTEDFTREPINLGLGLDAGEVVFEDWREWDAVSSGWVWLEYTVGGSRDPITQVQVVACPTGSDATVCGSDLLGQGFKRRDTNLNGPTANGSHVFLFTSTQPIYEGDVSCVGGLKVVEEARKGQRGVIPVNLNEGTNGTALYLSVVRSSGKVPGSCLTSVIPLDTSRYFSQAHYTPVLLEDGSGTPANLNDGIPSANPIYLYTSTEEDFRAIHKKNTEIKDQLWFNSTGGFRIALYSDLHHSSYAPRCRDVPESIKDTCSDDFSFTFMGTTLDITQPDLVVIDGDLFAENGRASDGVTYPLLTDAAIAKAIHPILQRGLPFAVTWGNHDAEGSLLREDLQRTMDIQPGFVGSRGLNHLDGIGNDKLDIYADAINQPGSAKKHSLWFFDSRSYTYLAENGTASGNYGTVEQSQVDWYAANADSSVNALAFFHIPLGQISDKVGINTTAITGVHGEGVCPQGNGCDDKVNLETPYVPLFDAFLKDGDVRATFSGHDHANDYVIDAQGIKMTYDGSAGYTAYSAGDPNYNREMRVIDITGWGSTASSYKIIDDILQGTVHRNESEPIVTLY</sequence>
<dbReference type="PANTHER" id="PTHR32440">
    <property type="entry name" value="PHOSPHATASE DCR2-RELATED-RELATED"/>
    <property type="match status" value="1"/>
</dbReference>